<keyword evidence="2" id="KW-1185">Reference proteome</keyword>
<evidence type="ECO:0000313" key="3">
    <source>
        <dbReference type="RefSeq" id="XP_033571284.1"/>
    </source>
</evidence>
<name>A0A6A6Y6K8_9PEZI</name>
<evidence type="ECO:0000313" key="1">
    <source>
        <dbReference type="EMBL" id="KAF2804320.1"/>
    </source>
</evidence>
<dbReference type="Proteomes" id="UP000504636">
    <property type="component" value="Unplaced"/>
</dbReference>
<gene>
    <name evidence="1 3" type="ORF">BDZ99DRAFT_155096</name>
</gene>
<reference evidence="3" key="3">
    <citation type="submission" date="2025-04" db="UniProtKB">
        <authorList>
            <consortium name="RefSeq"/>
        </authorList>
    </citation>
    <scope>IDENTIFICATION</scope>
    <source>
        <strain evidence="3">CBS 304.34</strain>
    </source>
</reference>
<dbReference type="GeneID" id="54453718"/>
<sequence length="140" mass="15467">MLSASLRPRAGCQCETCVAMVVGSLVVRATAPARGKERRYLRRMALHGRYAAQPAPMLAWGNSGARGGVRERLPGVVMQCQELLDGRQTKVRLSDAVSSRAKHHLLPAANHHFTTTNFETRLHKFHNKPSRGDGWTSPNK</sequence>
<reference evidence="1 3" key="1">
    <citation type="journal article" date="2020" name="Stud. Mycol.">
        <title>101 Dothideomycetes genomes: a test case for predicting lifestyles and emergence of pathogens.</title>
        <authorList>
            <person name="Haridas S."/>
            <person name="Albert R."/>
            <person name="Binder M."/>
            <person name="Bloem J."/>
            <person name="Labutti K."/>
            <person name="Salamov A."/>
            <person name="Andreopoulos B."/>
            <person name="Baker S."/>
            <person name="Barry K."/>
            <person name="Bills G."/>
            <person name="Bluhm B."/>
            <person name="Cannon C."/>
            <person name="Castanera R."/>
            <person name="Culley D."/>
            <person name="Daum C."/>
            <person name="Ezra D."/>
            <person name="Gonzalez J."/>
            <person name="Henrissat B."/>
            <person name="Kuo A."/>
            <person name="Liang C."/>
            <person name="Lipzen A."/>
            <person name="Lutzoni F."/>
            <person name="Magnuson J."/>
            <person name="Mondo S."/>
            <person name="Nolan M."/>
            <person name="Ohm R."/>
            <person name="Pangilinan J."/>
            <person name="Park H.-J."/>
            <person name="Ramirez L."/>
            <person name="Alfaro M."/>
            <person name="Sun H."/>
            <person name="Tritt A."/>
            <person name="Yoshinaga Y."/>
            <person name="Zwiers L.-H."/>
            <person name="Turgeon B."/>
            <person name="Goodwin S."/>
            <person name="Spatafora J."/>
            <person name="Crous P."/>
            <person name="Grigoriev I."/>
        </authorList>
    </citation>
    <scope>NUCLEOTIDE SEQUENCE</scope>
    <source>
        <strain evidence="1 3">CBS 304.34</strain>
    </source>
</reference>
<evidence type="ECO:0000313" key="2">
    <source>
        <dbReference type="Proteomes" id="UP000504636"/>
    </source>
</evidence>
<accession>A0A6A6Y6K8</accession>
<organism evidence="1">
    <name type="scientific">Mytilinidion resinicola</name>
    <dbReference type="NCBI Taxonomy" id="574789"/>
    <lineage>
        <taxon>Eukaryota</taxon>
        <taxon>Fungi</taxon>
        <taxon>Dikarya</taxon>
        <taxon>Ascomycota</taxon>
        <taxon>Pezizomycotina</taxon>
        <taxon>Dothideomycetes</taxon>
        <taxon>Pleosporomycetidae</taxon>
        <taxon>Mytilinidiales</taxon>
        <taxon>Mytilinidiaceae</taxon>
        <taxon>Mytilinidion</taxon>
    </lineage>
</organism>
<protein>
    <submittedName>
        <fullName evidence="1 3">Uncharacterized protein</fullName>
    </submittedName>
</protein>
<dbReference type="RefSeq" id="XP_033571284.1">
    <property type="nucleotide sequence ID" value="XM_033712825.1"/>
</dbReference>
<reference evidence="3" key="2">
    <citation type="submission" date="2020-04" db="EMBL/GenBank/DDBJ databases">
        <authorList>
            <consortium name="NCBI Genome Project"/>
        </authorList>
    </citation>
    <scope>NUCLEOTIDE SEQUENCE</scope>
    <source>
        <strain evidence="3">CBS 304.34</strain>
    </source>
</reference>
<dbReference type="AlphaFoldDB" id="A0A6A6Y6K8"/>
<proteinExistence type="predicted"/>
<dbReference type="EMBL" id="MU003714">
    <property type="protein sequence ID" value="KAF2804320.1"/>
    <property type="molecule type" value="Genomic_DNA"/>
</dbReference>